<dbReference type="EMBL" id="CAMGYJ010000009">
    <property type="protein sequence ID" value="CAI0542011.1"/>
    <property type="molecule type" value="Genomic_DNA"/>
</dbReference>
<name>A0AAV0QAZ3_9ROSI</name>
<comment type="caution">
    <text evidence="1">The sequence shown here is derived from an EMBL/GenBank/DDBJ whole genome shotgun (WGS) entry which is preliminary data.</text>
</comment>
<protein>
    <submittedName>
        <fullName evidence="1">Uncharacterized protein</fullName>
    </submittedName>
</protein>
<evidence type="ECO:0000313" key="1">
    <source>
        <dbReference type="EMBL" id="CAI0542011.1"/>
    </source>
</evidence>
<reference evidence="1" key="1">
    <citation type="submission" date="2022-08" db="EMBL/GenBank/DDBJ databases">
        <authorList>
            <person name="Gutierrez-Valencia J."/>
        </authorList>
    </citation>
    <scope>NUCLEOTIDE SEQUENCE</scope>
</reference>
<evidence type="ECO:0000313" key="2">
    <source>
        <dbReference type="Proteomes" id="UP001154282"/>
    </source>
</evidence>
<accession>A0AAV0QAZ3</accession>
<sequence length="61" mass="6965">MQGICPRFQLCWHVGKRPDHAMKTEEKKQSKFFAMDETETEDGILLQNLVISEVPAADNSD</sequence>
<dbReference type="AlphaFoldDB" id="A0AAV0QAZ3"/>
<proteinExistence type="predicted"/>
<gene>
    <name evidence="1" type="ORF">LITE_LOCUS42323</name>
</gene>
<organism evidence="1 2">
    <name type="scientific">Linum tenue</name>
    <dbReference type="NCBI Taxonomy" id="586396"/>
    <lineage>
        <taxon>Eukaryota</taxon>
        <taxon>Viridiplantae</taxon>
        <taxon>Streptophyta</taxon>
        <taxon>Embryophyta</taxon>
        <taxon>Tracheophyta</taxon>
        <taxon>Spermatophyta</taxon>
        <taxon>Magnoliopsida</taxon>
        <taxon>eudicotyledons</taxon>
        <taxon>Gunneridae</taxon>
        <taxon>Pentapetalae</taxon>
        <taxon>rosids</taxon>
        <taxon>fabids</taxon>
        <taxon>Malpighiales</taxon>
        <taxon>Linaceae</taxon>
        <taxon>Linum</taxon>
    </lineage>
</organism>
<keyword evidence="2" id="KW-1185">Reference proteome</keyword>
<dbReference type="Proteomes" id="UP001154282">
    <property type="component" value="Unassembled WGS sequence"/>
</dbReference>